<reference evidence="2 3" key="1">
    <citation type="submission" date="2018-03" db="EMBL/GenBank/DDBJ databases">
        <title>Genomic Encyclopedia of Archaeal and Bacterial Type Strains, Phase II (KMG-II): from individual species to whole genera.</title>
        <authorList>
            <person name="Goeker M."/>
        </authorList>
    </citation>
    <scope>NUCLEOTIDE SEQUENCE [LARGE SCALE GENOMIC DNA]</scope>
    <source>
        <strain evidence="2 3">DSM 27929</strain>
    </source>
</reference>
<keyword evidence="1" id="KW-0812">Transmembrane</keyword>
<name>A0A2T0WKC3_9BACT</name>
<organism evidence="2 3">
    <name type="scientific">Mongoliibacter ruber</name>
    <dbReference type="NCBI Taxonomy" id="1750599"/>
    <lineage>
        <taxon>Bacteria</taxon>
        <taxon>Pseudomonadati</taxon>
        <taxon>Bacteroidota</taxon>
        <taxon>Cytophagia</taxon>
        <taxon>Cytophagales</taxon>
        <taxon>Cyclobacteriaceae</taxon>
        <taxon>Mongoliibacter</taxon>
    </lineage>
</organism>
<dbReference type="OrthoDB" id="9771783at2"/>
<dbReference type="RefSeq" id="WP_106134177.1">
    <property type="nucleotide sequence ID" value="NZ_PVTR01000007.1"/>
</dbReference>
<dbReference type="EMBL" id="PVTR01000007">
    <property type="protein sequence ID" value="PRY87163.1"/>
    <property type="molecule type" value="Genomic_DNA"/>
</dbReference>
<keyword evidence="3" id="KW-1185">Reference proteome</keyword>
<dbReference type="GO" id="GO:0090313">
    <property type="term" value="P:regulation of protein targeting to membrane"/>
    <property type="evidence" value="ECO:0007669"/>
    <property type="project" value="TreeGrafter"/>
</dbReference>
<comment type="caution">
    <text evidence="2">The sequence shown here is derived from an EMBL/GenBank/DDBJ whole genome shotgun (WGS) entry which is preliminary data.</text>
</comment>
<feature type="transmembrane region" description="Helical" evidence="1">
    <location>
        <begin position="7"/>
        <end position="28"/>
    </location>
</feature>
<keyword evidence="1" id="KW-1133">Transmembrane helix</keyword>
<evidence type="ECO:0000313" key="2">
    <source>
        <dbReference type="EMBL" id="PRY87163.1"/>
    </source>
</evidence>
<dbReference type="AlphaFoldDB" id="A0A2T0WKC3"/>
<dbReference type="Pfam" id="PF05359">
    <property type="entry name" value="DUF748"/>
    <property type="match status" value="1"/>
</dbReference>
<proteinExistence type="predicted"/>
<dbReference type="PANTHER" id="PTHR30441:SF8">
    <property type="entry name" value="DUF748 DOMAIN-CONTAINING PROTEIN"/>
    <property type="match status" value="1"/>
</dbReference>
<sequence>MKFKRTYIIIGSVLLFLVVVRMSLPFIAKHYINKQLDEIEGYHASIDGVSMLLIAGSFGINGLTIYEEMSEEPEVPMIHLPQMDFSIDWKALFKGHIVSEIHLDSPEINFTVLKDDTDEESRVKFAEALQEMSPIDINHLTIHKATIAYRDPTVEPAVEVFLDDFNLEATNLSNVENEEEALPGYVEINSKAMGDGQLNFNMKVNILKEYPDFDMNLEIENFDLVRFNDFFEAYASLELKDGRLNMYSEMAAENGEIAGYVKPIIEDFEVEKNAEDQNLPEKIYSALADLVGGILENPKKEKIASRVEVSGHMEDMETDTWQAVFNLLRNAFIEAYEKELENAINFQSVGGSE</sequence>
<evidence type="ECO:0000313" key="3">
    <source>
        <dbReference type="Proteomes" id="UP000238157"/>
    </source>
</evidence>
<dbReference type="InterPro" id="IPR008023">
    <property type="entry name" value="DUF748"/>
</dbReference>
<dbReference type="GO" id="GO:0005886">
    <property type="term" value="C:plasma membrane"/>
    <property type="evidence" value="ECO:0007669"/>
    <property type="project" value="TreeGrafter"/>
</dbReference>
<dbReference type="PANTHER" id="PTHR30441">
    <property type="entry name" value="DUF748 DOMAIN-CONTAINING PROTEIN"/>
    <property type="match status" value="1"/>
</dbReference>
<dbReference type="InterPro" id="IPR052894">
    <property type="entry name" value="AsmA-related"/>
</dbReference>
<dbReference type="Proteomes" id="UP000238157">
    <property type="component" value="Unassembled WGS sequence"/>
</dbReference>
<accession>A0A2T0WKC3</accession>
<protein>
    <submittedName>
        <fullName evidence="2">Uncharacterized protein DUF748</fullName>
    </submittedName>
</protein>
<gene>
    <name evidence="2" type="ORF">CLW00_107233</name>
</gene>
<evidence type="ECO:0000256" key="1">
    <source>
        <dbReference type="SAM" id="Phobius"/>
    </source>
</evidence>
<keyword evidence="1" id="KW-0472">Membrane</keyword>